<dbReference type="EMBL" id="UOGJ01000073">
    <property type="protein sequence ID" value="VAX35781.1"/>
    <property type="molecule type" value="Genomic_DNA"/>
</dbReference>
<dbReference type="InterPro" id="IPR043519">
    <property type="entry name" value="NT_sf"/>
</dbReference>
<dbReference type="InterPro" id="IPR052930">
    <property type="entry name" value="TA_antitoxin_MntA"/>
</dbReference>
<dbReference type="PANTHER" id="PTHR43852:SF2">
    <property type="entry name" value="PROTEIN ADENYLYLTRANSFERASE MNTA"/>
    <property type="match status" value="1"/>
</dbReference>
<feature type="domain" description="Polymerase beta nucleotidyltransferase" evidence="1">
    <location>
        <begin position="25"/>
        <end position="97"/>
    </location>
</feature>
<evidence type="ECO:0000313" key="2">
    <source>
        <dbReference type="EMBL" id="VAX35781.1"/>
    </source>
</evidence>
<gene>
    <name evidence="2" type="ORF">MNBD_UNCLBAC01-313</name>
</gene>
<sequence length="102" mass="11680">MALASQNNKYVQQLKSVVLNTFKNDSVKIVIFGSRARGDQNITSDIDIGLLPKEKIDRNKLINLKEKLEELNIPYHVDLVNLNETEPAFKQEVLKDAVTWKE</sequence>
<dbReference type="Pfam" id="PF18765">
    <property type="entry name" value="Polbeta"/>
    <property type="match status" value="1"/>
</dbReference>
<evidence type="ECO:0000259" key="1">
    <source>
        <dbReference type="Pfam" id="PF18765"/>
    </source>
</evidence>
<protein>
    <recommendedName>
        <fullName evidence="1">Polymerase beta nucleotidyltransferase domain-containing protein</fullName>
    </recommendedName>
</protein>
<dbReference type="AlphaFoldDB" id="A0A3B1DAC0"/>
<dbReference type="CDD" id="cd05403">
    <property type="entry name" value="NT_KNTase_like"/>
    <property type="match status" value="1"/>
</dbReference>
<accession>A0A3B1DAC0</accession>
<dbReference type="InterPro" id="IPR041633">
    <property type="entry name" value="Polbeta"/>
</dbReference>
<dbReference type="PANTHER" id="PTHR43852">
    <property type="entry name" value="NUCLEOTIDYLTRANSFERASE"/>
    <property type="match status" value="1"/>
</dbReference>
<dbReference type="SUPFAM" id="SSF81301">
    <property type="entry name" value="Nucleotidyltransferase"/>
    <property type="match status" value="1"/>
</dbReference>
<name>A0A3B1DAC0_9ZZZZ</name>
<proteinExistence type="predicted"/>
<reference evidence="2" key="1">
    <citation type="submission" date="2018-06" db="EMBL/GenBank/DDBJ databases">
        <authorList>
            <person name="Zhirakovskaya E."/>
        </authorList>
    </citation>
    <scope>NUCLEOTIDE SEQUENCE</scope>
</reference>
<organism evidence="2">
    <name type="scientific">hydrothermal vent metagenome</name>
    <dbReference type="NCBI Taxonomy" id="652676"/>
    <lineage>
        <taxon>unclassified sequences</taxon>
        <taxon>metagenomes</taxon>
        <taxon>ecological metagenomes</taxon>
    </lineage>
</organism>
<dbReference type="Gene3D" id="3.30.460.10">
    <property type="entry name" value="Beta Polymerase, domain 2"/>
    <property type="match status" value="1"/>
</dbReference>